<dbReference type="InterPro" id="IPR032675">
    <property type="entry name" value="LRR_dom_sf"/>
</dbReference>
<dbReference type="HOGENOM" id="CLU_018589_0_1_1"/>
<evidence type="ECO:0000313" key="3">
    <source>
        <dbReference type="Proteomes" id="UP000039046"/>
    </source>
</evidence>
<organism evidence="2 3">
    <name type="scientific">[Torrubiella] hemipterigena</name>
    <dbReference type="NCBI Taxonomy" id="1531966"/>
    <lineage>
        <taxon>Eukaryota</taxon>
        <taxon>Fungi</taxon>
        <taxon>Dikarya</taxon>
        <taxon>Ascomycota</taxon>
        <taxon>Pezizomycotina</taxon>
        <taxon>Sordariomycetes</taxon>
        <taxon>Hypocreomycetidae</taxon>
        <taxon>Hypocreales</taxon>
        <taxon>Clavicipitaceae</taxon>
        <taxon>Clavicipitaceae incertae sedis</taxon>
        <taxon>'Torrubiella' clade</taxon>
    </lineage>
</organism>
<accession>A0A0A1T4A1</accession>
<name>A0A0A1T4A1_9HYPO</name>
<reference evidence="2 3" key="1">
    <citation type="journal article" date="2015" name="Genome Announc.">
        <title>Draft Genome Sequence and Gene Annotation of the Entomopathogenic Fungus Verticillium hemipterigenum.</title>
        <authorList>
            <person name="Horn F."/>
            <person name="Habel A."/>
            <person name="Scharf D.H."/>
            <person name="Dworschak J."/>
            <person name="Brakhage A.A."/>
            <person name="Guthke R."/>
            <person name="Hertweck C."/>
            <person name="Linde J."/>
        </authorList>
    </citation>
    <scope>NUCLEOTIDE SEQUENCE [LARGE SCALE GENOMIC DNA]</scope>
</reference>
<dbReference type="EMBL" id="CDHN01000001">
    <property type="protein sequence ID" value="CEJ80935.1"/>
    <property type="molecule type" value="Genomic_DNA"/>
</dbReference>
<dbReference type="OrthoDB" id="5405297at2759"/>
<protein>
    <recommendedName>
        <fullName evidence="4">F-box domain-containing protein</fullName>
    </recommendedName>
</protein>
<feature type="compositionally biased region" description="Polar residues" evidence="1">
    <location>
        <begin position="622"/>
        <end position="633"/>
    </location>
</feature>
<feature type="region of interest" description="Disordered" evidence="1">
    <location>
        <begin position="614"/>
        <end position="633"/>
    </location>
</feature>
<keyword evidence="3" id="KW-1185">Reference proteome</keyword>
<dbReference type="STRING" id="1531966.A0A0A1T4A1"/>
<dbReference type="Gene3D" id="3.80.10.10">
    <property type="entry name" value="Ribonuclease Inhibitor"/>
    <property type="match status" value="1"/>
</dbReference>
<evidence type="ECO:0008006" key="4">
    <source>
        <dbReference type="Google" id="ProtNLM"/>
    </source>
</evidence>
<feature type="region of interest" description="Disordered" evidence="1">
    <location>
        <begin position="440"/>
        <end position="513"/>
    </location>
</feature>
<dbReference type="Proteomes" id="UP000039046">
    <property type="component" value="Unassembled WGS sequence"/>
</dbReference>
<gene>
    <name evidence="2" type="ORF">VHEMI01091</name>
</gene>
<dbReference type="SUPFAM" id="SSF52047">
    <property type="entry name" value="RNI-like"/>
    <property type="match status" value="1"/>
</dbReference>
<feature type="compositionally biased region" description="Polar residues" evidence="1">
    <location>
        <begin position="491"/>
        <end position="506"/>
    </location>
</feature>
<evidence type="ECO:0000256" key="1">
    <source>
        <dbReference type="SAM" id="MobiDB-lite"/>
    </source>
</evidence>
<dbReference type="AlphaFoldDB" id="A0A0A1T4A1"/>
<sequence>MRLPFRKKEKKGDGPNEIPVEFRPEGYGVLPLFPPTPQSAWLASRLPPSVLERIFAALCPHARDDTYEPCEESGNDKGCTLCDLRNLAHCVAVSRTWRVSAVKVLYHSVRIDPVHYCKLEAWLAERRKKGRFEKNAIPEDPAQARLRLFRRTVRDDPTRIGKLVQFLKIPYMLREYCHVELAQTIAVLPNLHYVDLPEGMFADEPSFATLRLEVQARCPNIRKTSYLAGSERSFASLATGQVWPRLQVLEITRLNIDPMTMRQALGSLGNLRALKISETDSFSDEVLLSGEGLPALPPLEELVLKDTPNVTAAGLVEYLAWIETQQTLKVLTLKETGVHPAQLRDVLIMATSLKTLALQCRIAEAFPQQVGIEPLTSQSLRTLRFEISGKSSSAQQVSAASSYYSYLSSSILSGNLPKLRRLYVHDESFPEKLQVLPPPTAGFAAGHGQSKSLSSHRGAPGLRISPSPSVGGAPLSPGLQGANYRSPHSPRFNSLSHNRYSSNNPFTPAAAGGPPPPMQTLEIFTKSDEFGQWNFARVDAVNNIAPPAANRPISSYGLATDVKGQGWDRGTARRSIMVGNGTGGFLTLPGASPGEVAVAGDEFPLPLPSIHVDDGDVMRPRSYSNNSLRAGRR</sequence>
<proteinExistence type="predicted"/>
<evidence type="ECO:0000313" key="2">
    <source>
        <dbReference type="EMBL" id="CEJ80935.1"/>
    </source>
</evidence>